<dbReference type="GeneID" id="36409246"/>
<name>A0A0N7L6C7_PLAHL</name>
<dbReference type="InterPro" id="IPR036249">
    <property type="entry name" value="Thioredoxin-like_sf"/>
</dbReference>
<sequence length="332" mass="37422">MATAPKCDGTSLCSHEHNSNDTTDLNELDLAFDPTLASCCERDEREYKKAMKLKALLKAHDPTSSAVQMRQQLFKPPSTSPSHSLKPACQTQQIRQPSVSDTEPYSDESDDSDDGFGVEAIMAARREQLQQQYEIAAQNMADGYGVVLEKALSQLVQELQDEPEIPRVALVVMSGSTNFSDILENMRSEMTAAAQRFLGTKFYIAIAKHNDDMLRQLRLTSAPTLAVFRRGDCVDSVALDLKTLVTKLSIYWEAHLLPWLNKCNVLVTERQDCEKRKSNIRKEKRVDENENEQEGFDCGVESCRLRFGYEHEHVGTSQQTKNEIAAWRHSST</sequence>
<feature type="region of interest" description="Disordered" evidence="1">
    <location>
        <begin position="62"/>
        <end position="115"/>
    </location>
</feature>
<evidence type="ECO:0000256" key="1">
    <source>
        <dbReference type="SAM" id="MobiDB-lite"/>
    </source>
</evidence>
<dbReference type="OrthoDB" id="72189at2759"/>
<evidence type="ECO:0000313" key="2">
    <source>
        <dbReference type="EMBL" id="CEG43907.1"/>
    </source>
</evidence>
<feature type="region of interest" description="Disordered" evidence="1">
    <location>
        <begin position="1"/>
        <end position="25"/>
    </location>
</feature>
<feature type="compositionally biased region" description="Polar residues" evidence="1">
    <location>
        <begin position="62"/>
        <end position="71"/>
    </location>
</feature>
<dbReference type="EMBL" id="CCYD01000810">
    <property type="protein sequence ID" value="CEG43907.1"/>
    <property type="molecule type" value="Genomic_DNA"/>
</dbReference>
<protein>
    <submittedName>
        <fullName evidence="2">Thioredoxin-like fold</fullName>
    </submittedName>
</protein>
<dbReference type="RefSeq" id="XP_024580276.1">
    <property type="nucleotide sequence ID" value="XM_024729950.1"/>
</dbReference>
<evidence type="ECO:0000313" key="3">
    <source>
        <dbReference type="Proteomes" id="UP000054928"/>
    </source>
</evidence>
<keyword evidence="3" id="KW-1185">Reference proteome</keyword>
<proteinExistence type="predicted"/>
<organism evidence="2 3">
    <name type="scientific">Plasmopara halstedii</name>
    <name type="common">Downy mildew of sunflower</name>
    <dbReference type="NCBI Taxonomy" id="4781"/>
    <lineage>
        <taxon>Eukaryota</taxon>
        <taxon>Sar</taxon>
        <taxon>Stramenopiles</taxon>
        <taxon>Oomycota</taxon>
        <taxon>Peronosporomycetes</taxon>
        <taxon>Peronosporales</taxon>
        <taxon>Peronosporaceae</taxon>
        <taxon>Plasmopara</taxon>
    </lineage>
</organism>
<reference evidence="3" key="1">
    <citation type="submission" date="2014-09" db="EMBL/GenBank/DDBJ databases">
        <authorList>
            <person name="Sharma Rahul"/>
            <person name="Thines Marco"/>
        </authorList>
    </citation>
    <scope>NUCLEOTIDE SEQUENCE [LARGE SCALE GENOMIC DNA]</scope>
</reference>
<dbReference type="AlphaFoldDB" id="A0A0N7L6C7"/>
<feature type="compositionally biased region" description="Acidic residues" evidence="1">
    <location>
        <begin position="104"/>
        <end position="115"/>
    </location>
</feature>
<accession>A0A0N7L6C7</accession>
<feature type="compositionally biased region" description="Polar residues" evidence="1">
    <location>
        <begin position="89"/>
        <end position="99"/>
    </location>
</feature>
<dbReference type="OMA" id="SCCERDE"/>
<dbReference type="SUPFAM" id="SSF52833">
    <property type="entry name" value="Thioredoxin-like"/>
    <property type="match status" value="1"/>
</dbReference>
<dbReference type="STRING" id="4781.A0A0N7L6C7"/>
<dbReference type="Proteomes" id="UP000054928">
    <property type="component" value="Unassembled WGS sequence"/>
</dbReference>